<dbReference type="Proteomes" id="UP001190640">
    <property type="component" value="Chromosome 6"/>
</dbReference>
<dbReference type="PANTHER" id="PTHR24300">
    <property type="entry name" value="CYTOCHROME P450 508A4-RELATED"/>
    <property type="match status" value="1"/>
</dbReference>
<evidence type="ECO:0000256" key="7">
    <source>
        <dbReference type="ARBA" id="ARBA00023004"/>
    </source>
</evidence>
<dbReference type="GO" id="GO:0006805">
    <property type="term" value="P:xenobiotic metabolic process"/>
    <property type="evidence" value="ECO:0007669"/>
    <property type="project" value="TreeGrafter"/>
</dbReference>
<keyword evidence="12" id="KW-0812">Transmembrane</keyword>
<keyword evidence="8 11" id="KW-0503">Monooxygenase</keyword>
<comment type="subcellular location">
    <subcellularLocation>
        <location evidence="2">Membrane</location>
    </subcellularLocation>
</comment>
<dbReference type="KEGG" id="emc:129331801"/>
<evidence type="ECO:0000256" key="8">
    <source>
        <dbReference type="ARBA" id="ARBA00023033"/>
    </source>
</evidence>
<dbReference type="FunFam" id="1.10.630.10:FF:000004">
    <property type="entry name" value="cytochrome P450 2D15 isoform X1"/>
    <property type="match status" value="1"/>
</dbReference>
<feature type="binding site" description="axial binding residue" evidence="10">
    <location>
        <position position="493"/>
    </location>
    <ligand>
        <name>heme</name>
        <dbReference type="ChEBI" id="CHEBI:30413"/>
    </ligand>
    <ligandPart>
        <name>Fe</name>
        <dbReference type="ChEBI" id="CHEBI:18248"/>
    </ligandPart>
</feature>
<dbReference type="GO" id="GO:0020037">
    <property type="term" value="F:heme binding"/>
    <property type="evidence" value="ECO:0007669"/>
    <property type="project" value="InterPro"/>
</dbReference>
<evidence type="ECO:0000313" key="13">
    <source>
        <dbReference type="Proteomes" id="UP001190640"/>
    </source>
</evidence>
<sequence length="551" mass="63400">MATKTAHTIPDLDLWIVQKGFNRKLRQQSVRKENILKKEHSTHPDDKYVDFGKEARMTMGIQAILIAALICLLILCFLKSFLSLKPYPPGPLRLPVIGSVWKLLFQRSQDVFIKLAEKYGNIYILWLGHIPIVVMSGYEAVIEVLVNQSEDFIERPVTPFLTHMTNEKGIILSNGYTWKQQRRFGLITMRKLGLGNKVVEHQIQEEADQLVEKFAYTKGQPFDPSLHIKNSVSNVICALAFGHQFSVEDKEFLKLIDALDCWLKFPGSFFNALFEIFPRLMKHLPGPHKKVFEYADTVRSFAKKEIEKHKEYQAVHDPQDFIDFYLLQIEKSKNDPETTYNEENLVQCIFDLFIAGTETTTTALQWALLLMVNHPDVQKKVQKEIEDVLGSSPSFSYEDQKWLPYTNAVIHEILRSHYVLLTGVHRQCVKNVNVYGFFLPKGANIIPDLRSVLLDPKKWETPREFNPNRFLDKDGRFVEREAFLPFGAGARVCLGKQLAKIELFIFFTTLLRNFNFQLPEGVKELSKEPVVGTSVHPHPYKLRAVPCCSAS</sequence>
<evidence type="ECO:0000256" key="9">
    <source>
        <dbReference type="ARBA" id="ARBA00023136"/>
    </source>
</evidence>
<protein>
    <submittedName>
        <fullName evidence="14">Cytochrome P450 2J5-like</fullName>
    </submittedName>
</protein>
<dbReference type="InterPro" id="IPR017972">
    <property type="entry name" value="Cyt_P450_CS"/>
</dbReference>
<dbReference type="GO" id="GO:0005737">
    <property type="term" value="C:cytoplasm"/>
    <property type="evidence" value="ECO:0007669"/>
    <property type="project" value="TreeGrafter"/>
</dbReference>
<evidence type="ECO:0000313" key="14">
    <source>
        <dbReference type="RefSeq" id="XP_054838319.1"/>
    </source>
</evidence>
<evidence type="ECO:0000256" key="5">
    <source>
        <dbReference type="ARBA" id="ARBA00022723"/>
    </source>
</evidence>
<gene>
    <name evidence="14" type="primary">LOC129331801</name>
</gene>
<comment type="similarity">
    <text evidence="3 11">Belongs to the cytochrome P450 family.</text>
</comment>
<dbReference type="InterPro" id="IPR001128">
    <property type="entry name" value="Cyt_P450"/>
</dbReference>
<keyword evidence="12" id="KW-1133">Transmembrane helix</keyword>
<keyword evidence="4 10" id="KW-0349">Heme</keyword>
<dbReference type="PANTHER" id="PTHR24300:SF134">
    <property type="entry name" value="CYTOCHROME P450, FAMILY 2, SUBFAMILY AB, POLYPEPTIDE 2-RELATED"/>
    <property type="match status" value="1"/>
</dbReference>
<evidence type="ECO:0000256" key="4">
    <source>
        <dbReference type="ARBA" id="ARBA00022617"/>
    </source>
</evidence>
<evidence type="ECO:0000256" key="11">
    <source>
        <dbReference type="RuleBase" id="RU000461"/>
    </source>
</evidence>
<evidence type="ECO:0000256" key="12">
    <source>
        <dbReference type="SAM" id="Phobius"/>
    </source>
</evidence>
<dbReference type="GO" id="GO:0016020">
    <property type="term" value="C:membrane"/>
    <property type="evidence" value="ECO:0007669"/>
    <property type="project" value="UniProtKB-SubCell"/>
</dbReference>
<keyword evidence="6 11" id="KW-0560">Oxidoreductase</keyword>
<dbReference type="PRINTS" id="PR00385">
    <property type="entry name" value="P450"/>
</dbReference>
<dbReference type="InterPro" id="IPR002401">
    <property type="entry name" value="Cyt_P450_E_grp-I"/>
</dbReference>
<dbReference type="RefSeq" id="XP_054838319.1">
    <property type="nucleotide sequence ID" value="XM_054982344.1"/>
</dbReference>
<dbReference type="InterPro" id="IPR036396">
    <property type="entry name" value="Cyt_P450_sf"/>
</dbReference>
<accession>A0AA97JJE1</accession>
<organism evidence="13 14">
    <name type="scientific">Eublepharis macularius</name>
    <name type="common">Leopard gecko</name>
    <name type="synonym">Cyrtodactylus macularius</name>
    <dbReference type="NCBI Taxonomy" id="481883"/>
    <lineage>
        <taxon>Eukaryota</taxon>
        <taxon>Metazoa</taxon>
        <taxon>Chordata</taxon>
        <taxon>Craniata</taxon>
        <taxon>Vertebrata</taxon>
        <taxon>Euteleostomi</taxon>
        <taxon>Lepidosauria</taxon>
        <taxon>Squamata</taxon>
        <taxon>Bifurcata</taxon>
        <taxon>Gekkota</taxon>
        <taxon>Eublepharidae</taxon>
        <taxon>Eublepharinae</taxon>
        <taxon>Eublepharis</taxon>
    </lineage>
</organism>
<evidence type="ECO:0000256" key="10">
    <source>
        <dbReference type="PIRSR" id="PIRSR602401-1"/>
    </source>
</evidence>
<dbReference type="PRINTS" id="PR00463">
    <property type="entry name" value="EP450I"/>
</dbReference>
<dbReference type="AlphaFoldDB" id="A0AA97JJE1"/>
<proteinExistence type="inferred from homology"/>
<keyword evidence="7 10" id="KW-0408">Iron</keyword>
<keyword evidence="9 12" id="KW-0472">Membrane</keyword>
<feature type="transmembrane region" description="Helical" evidence="12">
    <location>
        <begin position="63"/>
        <end position="82"/>
    </location>
</feature>
<evidence type="ECO:0000256" key="2">
    <source>
        <dbReference type="ARBA" id="ARBA00004370"/>
    </source>
</evidence>
<dbReference type="GO" id="GO:0016712">
    <property type="term" value="F:oxidoreductase activity, acting on paired donors, with incorporation or reduction of molecular oxygen, reduced flavin or flavoprotein as one donor, and incorporation of one atom of oxygen"/>
    <property type="evidence" value="ECO:0007669"/>
    <property type="project" value="TreeGrafter"/>
</dbReference>
<comment type="cofactor">
    <cofactor evidence="1 10">
        <name>heme</name>
        <dbReference type="ChEBI" id="CHEBI:30413"/>
    </cofactor>
</comment>
<dbReference type="PROSITE" id="PS00086">
    <property type="entry name" value="CYTOCHROME_P450"/>
    <property type="match status" value="1"/>
</dbReference>
<dbReference type="SUPFAM" id="SSF48264">
    <property type="entry name" value="Cytochrome P450"/>
    <property type="match status" value="1"/>
</dbReference>
<keyword evidence="5 10" id="KW-0479">Metal-binding</keyword>
<keyword evidence="13" id="KW-1185">Reference proteome</keyword>
<dbReference type="GO" id="GO:0006082">
    <property type="term" value="P:organic acid metabolic process"/>
    <property type="evidence" value="ECO:0007669"/>
    <property type="project" value="TreeGrafter"/>
</dbReference>
<dbReference type="Pfam" id="PF00067">
    <property type="entry name" value="p450"/>
    <property type="match status" value="1"/>
</dbReference>
<dbReference type="Gene3D" id="1.10.630.10">
    <property type="entry name" value="Cytochrome P450"/>
    <property type="match status" value="1"/>
</dbReference>
<evidence type="ECO:0000256" key="3">
    <source>
        <dbReference type="ARBA" id="ARBA00010617"/>
    </source>
</evidence>
<reference evidence="14" key="1">
    <citation type="submission" date="2025-08" db="UniProtKB">
        <authorList>
            <consortium name="RefSeq"/>
        </authorList>
    </citation>
    <scope>IDENTIFICATION</scope>
    <source>
        <tissue evidence="14">Blood</tissue>
    </source>
</reference>
<dbReference type="GO" id="GO:0005506">
    <property type="term" value="F:iron ion binding"/>
    <property type="evidence" value="ECO:0007669"/>
    <property type="project" value="InterPro"/>
</dbReference>
<dbReference type="GeneID" id="129331801"/>
<dbReference type="InterPro" id="IPR050182">
    <property type="entry name" value="Cytochrome_P450_fam2"/>
</dbReference>
<evidence type="ECO:0000256" key="1">
    <source>
        <dbReference type="ARBA" id="ARBA00001971"/>
    </source>
</evidence>
<name>A0AA97JJE1_EUBMA</name>
<evidence type="ECO:0000256" key="6">
    <source>
        <dbReference type="ARBA" id="ARBA00023002"/>
    </source>
</evidence>